<reference evidence="5" key="1">
    <citation type="submission" date="2022-01" db="EMBL/GenBank/DDBJ databases">
        <authorList>
            <person name="Criscuolo A."/>
        </authorList>
    </citation>
    <scope>NUCLEOTIDE SEQUENCE</scope>
    <source>
        <strain evidence="5">CIP111893</strain>
    </source>
</reference>
<dbReference type="SUPFAM" id="SSF46689">
    <property type="entry name" value="Homeodomain-like"/>
    <property type="match status" value="2"/>
</dbReference>
<dbReference type="EMBL" id="CAKMMF010000034">
    <property type="protein sequence ID" value="CAH1220848.1"/>
    <property type="molecule type" value="Genomic_DNA"/>
</dbReference>
<evidence type="ECO:0000259" key="4">
    <source>
        <dbReference type="PROSITE" id="PS01124"/>
    </source>
</evidence>
<dbReference type="Gene3D" id="2.60.120.10">
    <property type="entry name" value="Jelly Rolls"/>
    <property type="match status" value="1"/>
</dbReference>
<keyword evidence="6" id="KW-1185">Reference proteome</keyword>
<dbReference type="Proteomes" id="UP000838686">
    <property type="component" value="Unassembled WGS sequence"/>
</dbReference>
<dbReference type="InterPro" id="IPR009057">
    <property type="entry name" value="Homeodomain-like_sf"/>
</dbReference>
<dbReference type="InterPro" id="IPR018062">
    <property type="entry name" value="HTH_AraC-typ_CS"/>
</dbReference>
<organism evidence="5 6">
    <name type="scientific">Paenibacillus plantiphilus</name>
    <dbReference type="NCBI Taxonomy" id="2905650"/>
    <lineage>
        <taxon>Bacteria</taxon>
        <taxon>Bacillati</taxon>
        <taxon>Bacillota</taxon>
        <taxon>Bacilli</taxon>
        <taxon>Bacillales</taxon>
        <taxon>Paenibacillaceae</taxon>
        <taxon>Paenibacillus</taxon>
    </lineage>
</organism>
<proteinExistence type="predicted"/>
<accession>A0ABN8GZR3</accession>
<dbReference type="InterPro" id="IPR014710">
    <property type="entry name" value="RmlC-like_jellyroll"/>
</dbReference>
<dbReference type="Pfam" id="PF12833">
    <property type="entry name" value="HTH_18"/>
    <property type="match status" value="1"/>
</dbReference>
<evidence type="ECO:0000313" key="5">
    <source>
        <dbReference type="EMBL" id="CAH1220848.1"/>
    </source>
</evidence>
<dbReference type="SMART" id="SM00342">
    <property type="entry name" value="HTH_ARAC"/>
    <property type="match status" value="1"/>
</dbReference>
<keyword evidence="1" id="KW-0805">Transcription regulation</keyword>
<evidence type="ECO:0000256" key="3">
    <source>
        <dbReference type="ARBA" id="ARBA00023163"/>
    </source>
</evidence>
<feature type="domain" description="HTH araC/xylS-type" evidence="4">
    <location>
        <begin position="192"/>
        <end position="290"/>
    </location>
</feature>
<keyword evidence="2" id="KW-0238">DNA-binding</keyword>
<evidence type="ECO:0000256" key="2">
    <source>
        <dbReference type="ARBA" id="ARBA00023125"/>
    </source>
</evidence>
<comment type="caution">
    <text evidence="5">The sequence shown here is derived from an EMBL/GenBank/DDBJ whole genome shotgun (WGS) entry which is preliminary data.</text>
</comment>
<dbReference type="CDD" id="cd02208">
    <property type="entry name" value="cupin_RmlC-like"/>
    <property type="match status" value="1"/>
</dbReference>
<protein>
    <submittedName>
        <fullName evidence="5">Melibiose operon regulatory protein</fullName>
    </submittedName>
</protein>
<dbReference type="Gene3D" id="1.10.10.60">
    <property type="entry name" value="Homeodomain-like"/>
    <property type="match status" value="2"/>
</dbReference>
<keyword evidence="3" id="KW-0804">Transcription</keyword>
<dbReference type="InterPro" id="IPR003313">
    <property type="entry name" value="AraC-bd"/>
</dbReference>
<dbReference type="PRINTS" id="PR00032">
    <property type="entry name" value="HTHARAC"/>
</dbReference>
<dbReference type="Pfam" id="PF02311">
    <property type="entry name" value="AraC_binding"/>
    <property type="match status" value="1"/>
</dbReference>
<dbReference type="SUPFAM" id="SSF51215">
    <property type="entry name" value="Regulatory protein AraC"/>
    <property type="match status" value="1"/>
</dbReference>
<dbReference type="PROSITE" id="PS01124">
    <property type="entry name" value="HTH_ARAC_FAMILY_2"/>
    <property type="match status" value="1"/>
</dbReference>
<dbReference type="PROSITE" id="PS00041">
    <property type="entry name" value="HTH_ARAC_FAMILY_1"/>
    <property type="match status" value="1"/>
</dbReference>
<dbReference type="InterPro" id="IPR037923">
    <property type="entry name" value="HTH-like"/>
</dbReference>
<dbReference type="InterPro" id="IPR020449">
    <property type="entry name" value="Tscrpt_reg_AraC-type_HTH"/>
</dbReference>
<sequence length="293" mass="32821">MNKAVLKENRIHGTPHYPISLYEISCLAGEPLLELHWHEELEFLLVTEGTAVFRVDTTDYTVKAGEAIFVNTGELHSGYIAGDRPCSFKAIVFHSEFMMSGSFDITQEKYLSPLIQKRLGIPSHLTTGSVIENELLNLLQRIIKVNESQELAYELTTKGLLFQAAAKLVILGKPLGRKAAPPSDSNAIERLKTVLNFIHTHYSEPIRLKDLASLVSLSEAHFCRLFKEITTRTPVAYINLYRVQQAAVLLTSTNKKLLEITLDVGFSSSSYFIGIFKQHYGCTPSSYRKRDGG</sequence>
<dbReference type="RefSeq" id="WP_236345154.1">
    <property type="nucleotide sequence ID" value="NZ_CAKMMF010000034.1"/>
</dbReference>
<dbReference type="InterPro" id="IPR018060">
    <property type="entry name" value="HTH_AraC"/>
</dbReference>
<gene>
    <name evidence="5" type="primary">melR_2</name>
    <name evidence="5" type="ORF">PAECIP111893_04628</name>
</gene>
<evidence type="ECO:0000256" key="1">
    <source>
        <dbReference type="ARBA" id="ARBA00023015"/>
    </source>
</evidence>
<evidence type="ECO:0000313" key="6">
    <source>
        <dbReference type="Proteomes" id="UP000838686"/>
    </source>
</evidence>
<dbReference type="PANTHER" id="PTHR43280">
    <property type="entry name" value="ARAC-FAMILY TRANSCRIPTIONAL REGULATOR"/>
    <property type="match status" value="1"/>
</dbReference>
<name>A0ABN8GZR3_9BACL</name>
<dbReference type="PANTHER" id="PTHR43280:SF2">
    <property type="entry name" value="HTH-TYPE TRANSCRIPTIONAL REGULATOR EXSA"/>
    <property type="match status" value="1"/>
</dbReference>